<accession>A0A0D2ID98</accession>
<dbReference type="Proteomes" id="UP000053617">
    <property type="component" value="Unassembled WGS sequence"/>
</dbReference>
<evidence type="ECO:0000313" key="1">
    <source>
        <dbReference type="EMBL" id="KIX01201.1"/>
    </source>
</evidence>
<dbReference type="EMBL" id="KN847481">
    <property type="protein sequence ID" value="KIX01201.1"/>
    <property type="molecule type" value="Genomic_DNA"/>
</dbReference>
<keyword evidence="2" id="KW-1185">Reference proteome</keyword>
<evidence type="ECO:0008006" key="3">
    <source>
        <dbReference type="Google" id="ProtNLM"/>
    </source>
</evidence>
<protein>
    <recommendedName>
        <fullName evidence="3">Major facilitator superfamily (MFS) profile domain-containing protein</fullName>
    </recommendedName>
</protein>
<proteinExistence type="predicted"/>
<dbReference type="VEuPathDB" id="FungiDB:Z518_08926"/>
<dbReference type="OrthoDB" id="4369431at2759"/>
<reference evidence="1 2" key="1">
    <citation type="submission" date="2015-01" db="EMBL/GenBank/DDBJ databases">
        <title>The Genome Sequence of Rhinocladiella mackenzie CBS 650.93.</title>
        <authorList>
            <consortium name="The Broad Institute Genomics Platform"/>
            <person name="Cuomo C."/>
            <person name="de Hoog S."/>
            <person name="Gorbushina A."/>
            <person name="Stielow B."/>
            <person name="Teixiera M."/>
            <person name="Abouelleil A."/>
            <person name="Chapman S.B."/>
            <person name="Priest M."/>
            <person name="Young S.K."/>
            <person name="Wortman J."/>
            <person name="Nusbaum C."/>
            <person name="Birren B."/>
        </authorList>
    </citation>
    <scope>NUCLEOTIDE SEQUENCE [LARGE SCALE GENOMIC DNA]</scope>
    <source>
        <strain evidence="1 2">CBS 650.93</strain>
    </source>
</reference>
<gene>
    <name evidence="1" type="ORF">Z518_08926</name>
</gene>
<dbReference type="HOGENOM" id="CLU_2623327_0_0_1"/>
<sequence length="78" mass="8240">MAASTLVTVEQLAITAAVPHENLAMAIVLLSVVTGIGGSMGQTISGAIWTQTLPSKLYEYLPDDFKDQSLTIYGDLVV</sequence>
<organism evidence="1 2">
    <name type="scientific">Rhinocladiella mackenziei CBS 650.93</name>
    <dbReference type="NCBI Taxonomy" id="1442369"/>
    <lineage>
        <taxon>Eukaryota</taxon>
        <taxon>Fungi</taxon>
        <taxon>Dikarya</taxon>
        <taxon>Ascomycota</taxon>
        <taxon>Pezizomycotina</taxon>
        <taxon>Eurotiomycetes</taxon>
        <taxon>Chaetothyriomycetidae</taxon>
        <taxon>Chaetothyriales</taxon>
        <taxon>Herpotrichiellaceae</taxon>
        <taxon>Rhinocladiella</taxon>
    </lineage>
</organism>
<dbReference type="AlphaFoldDB" id="A0A0D2ID98"/>
<name>A0A0D2ID98_9EURO</name>
<dbReference type="RefSeq" id="XP_013268337.1">
    <property type="nucleotide sequence ID" value="XM_013412883.1"/>
</dbReference>
<evidence type="ECO:0000313" key="2">
    <source>
        <dbReference type="Proteomes" id="UP000053617"/>
    </source>
</evidence>
<dbReference type="GeneID" id="25296997"/>